<dbReference type="SMART" id="SM00493">
    <property type="entry name" value="TOPRIM"/>
    <property type="match status" value="1"/>
</dbReference>
<evidence type="ECO:0000256" key="3">
    <source>
        <dbReference type="ARBA" id="ARBA00022679"/>
    </source>
</evidence>
<evidence type="ECO:0000256" key="8">
    <source>
        <dbReference type="ARBA" id="ARBA00022833"/>
    </source>
</evidence>
<protein>
    <submittedName>
        <fullName evidence="11">CHC2 zinc finger domain-containing protein</fullName>
    </submittedName>
</protein>
<dbReference type="Proteomes" id="UP001202031">
    <property type="component" value="Unassembled WGS sequence"/>
</dbReference>
<dbReference type="InterPro" id="IPR002694">
    <property type="entry name" value="Znf_CHC2"/>
</dbReference>
<keyword evidence="8" id="KW-0862">Zinc</keyword>
<dbReference type="PANTHER" id="PTHR30313">
    <property type="entry name" value="DNA PRIMASE"/>
    <property type="match status" value="1"/>
</dbReference>
<dbReference type="RefSeq" id="WP_102728974.1">
    <property type="nucleotide sequence ID" value="NZ_CP072027.1"/>
</dbReference>
<dbReference type="GeneID" id="84024471"/>
<evidence type="ECO:0000313" key="11">
    <source>
        <dbReference type="EMBL" id="MCL6657909.1"/>
    </source>
</evidence>
<dbReference type="Gene3D" id="3.90.580.10">
    <property type="entry name" value="Zinc finger, CHC2-type domain"/>
    <property type="match status" value="1"/>
</dbReference>
<keyword evidence="2" id="KW-0639">Primosome</keyword>
<keyword evidence="4" id="KW-0548">Nucleotidyltransferase</keyword>
<evidence type="ECO:0000313" key="12">
    <source>
        <dbReference type="Proteomes" id="UP001202031"/>
    </source>
</evidence>
<dbReference type="SUPFAM" id="SSF56731">
    <property type="entry name" value="DNA primase core"/>
    <property type="match status" value="1"/>
</dbReference>
<dbReference type="InterPro" id="IPR036977">
    <property type="entry name" value="DNA_primase_Znf_CHC2"/>
</dbReference>
<evidence type="ECO:0000259" key="10">
    <source>
        <dbReference type="PROSITE" id="PS50880"/>
    </source>
</evidence>
<keyword evidence="1" id="KW-0240">DNA-directed RNA polymerase</keyword>
<dbReference type="InterPro" id="IPR034154">
    <property type="entry name" value="TOPRIM_DnaG/twinkle"/>
</dbReference>
<keyword evidence="7" id="KW-0863">Zinc-finger</keyword>
<evidence type="ECO:0000256" key="5">
    <source>
        <dbReference type="ARBA" id="ARBA00022705"/>
    </source>
</evidence>
<organism evidence="11 12">
    <name type="scientific">Akkermansia massiliensis</name>
    <dbReference type="NCBI Taxonomy" id="2927224"/>
    <lineage>
        <taxon>Bacteria</taxon>
        <taxon>Pseudomonadati</taxon>
        <taxon>Verrucomicrobiota</taxon>
        <taxon>Verrucomicrobiia</taxon>
        <taxon>Verrucomicrobiales</taxon>
        <taxon>Akkermansiaceae</taxon>
        <taxon>Akkermansia</taxon>
    </lineage>
</organism>
<sequence length="404" mass="44967">MNREELKQPKFLLEYCNRMFGTHKDIGREKLFRCPFGEHRRPKLHVNERDGIGLWRCWACDKGGDIFTLAAEFKQLDVKSQFPDVLEHLAEVLNISLDGKMSKRSYSSSSRKRAGAMSILQKGLMHRPESPVFLEPANVMELETCRKRLEEDILLRSLLSSELSLREGLMLSATTVSHPGLRGLLGATEDGRLLYLYTARGSDGDITYTGAKLRCRINHPNPKLYLKEGKWTSCGTMNAESSRFMWVAGKAYQPWGMEFAEQRKIVLICEGESDALAINQAFGCLIPEDSSVFGNVPHAGSSELVPFAVAIPGAQSFKREWAGFFKGKIVILGLDSDSAGRKAAKEIRQTLEDIGCIVVDWAPPSPYKDARSLLASEGSLALYQSILSALNSFSTPVEKEVCHA</sequence>
<proteinExistence type="predicted"/>
<comment type="caution">
    <text evidence="11">The sequence shown here is derived from an EMBL/GenBank/DDBJ whole genome shotgun (WGS) entry which is preliminary data.</text>
</comment>
<dbReference type="CDD" id="cd01029">
    <property type="entry name" value="TOPRIM_primases"/>
    <property type="match status" value="1"/>
</dbReference>
<feature type="domain" description="Toprim" evidence="10">
    <location>
        <begin position="264"/>
        <end position="366"/>
    </location>
</feature>
<dbReference type="PANTHER" id="PTHR30313:SF2">
    <property type="entry name" value="DNA PRIMASE"/>
    <property type="match status" value="1"/>
</dbReference>
<gene>
    <name evidence="11" type="ORF">M8N44_11375</name>
</gene>
<dbReference type="InterPro" id="IPR006171">
    <property type="entry name" value="TOPRIM_dom"/>
</dbReference>
<evidence type="ECO:0000256" key="1">
    <source>
        <dbReference type="ARBA" id="ARBA00022478"/>
    </source>
</evidence>
<dbReference type="InterPro" id="IPR050219">
    <property type="entry name" value="DnaG_primase"/>
</dbReference>
<evidence type="ECO:0000256" key="6">
    <source>
        <dbReference type="ARBA" id="ARBA00022723"/>
    </source>
</evidence>
<name>A0ABT0RAF7_9BACT</name>
<keyword evidence="9" id="KW-0804">Transcription</keyword>
<reference evidence="11 12" key="1">
    <citation type="submission" date="2022-03" db="EMBL/GenBank/DDBJ databases">
        <title>Taxonomic description of new species and reclassification of some bacterial strains.</title>
        <authorList>
            <person name="Ndongo S."/>
        </authorList>
    </citation>
    <scope>NUCLEOTIDE SEQUENCE [LARGE SCALE GENOMIC DNA]</scope>
    <source>
        <strain evidence="11 12">Marseille-P6666</strain>
    </source>
</reference>
<dbReference type="Gene3D" id="3.40.1360.10">
    <property type="match status" value="1"/>
</dbReference>
<dbReference type="Pfam" id="PF01807">
    <property type="entry name" value="Zn_ribbon_DnaG"/>
    <property type="match status" value="1"/>
</dbReference>
<dbReference type="EMBL" id="JAMGSI010000002">
    <property type="protein sequence ID" value="MCL6657909.1"/>
    <property type="molecule type" value="Genomic_DNA"/>
</dbReference>
<keyword evidence="5" id="KW-0235">DNA replication</keyword>
<keyword evidence="3" id="KW-0808">Transferase</keyword>
<keyword evidence="12" id="KW-1185">Reference proteome</keyword>
<evidence type="ECO:0000256" key="4">
    <source>
        <dbReference type="ARBA" id="ARBA00022695"/>
    </source>
</evidence>
<dbReference type="PROSITE" id="PS50880">
    <property type="entry name" value="TOPRIM"/>
    <property type="match status" value="1"/>
</dbReference>
<accession>A0ABT0RAF7</accession>
<evidence type="ECO:0000256" key="2">
    <source>
        <dbReference type="ARBA" id="ARBA00022515"/>
    </source>
</evidence>
<dbReference type="SUPFAM" id="SSF57783">
    <property type="entry name" value="Zinc beta-ribbon"/>
    <property type="match status" value="1"/>
</dbReference>
<dbReference type="Pfam" id="PF01751">
    <property type="entry name" value="Toprim"/>
    <property type="match status" value="1"/>
</dbReference>
<evidence type="ECO:0000256" key="9">
    <source>
        <dbReference type="ARBA" id="ARBA00023163"/>
    </source>
</evidence>
<evidence type="ECO:0000256" key="7">
    <source>
        <dbReference type="ARBA" id="ARBA00022771"/>
    </source>
</evidence>
<keyword evidence="6" id="KW-0479">Metal-binding</keyword>